<keyword evidence="9" id="KW-1185">Reference proteome</keyword>
<dbReference type="Proteomes" id="UP001589818">
    <property type="component" value="Unassembled WGS sequence"/>
</dbReference>
<dbReference type="PIRSF" id="PIRSF006157">
    <property type="entry name" value="Doxgns_DODA"/>
    <property type="match status" value="1"/>
</dbReference>
<dbReference type="RefSeq" id="WP_204818797.1">
    <property type="nucleotide sequence ID" value="NZ_JANHOF010000005.1"/>
</dbReference>
<gene>
    <name evidence="8" type="ORF">ACFFJ8_15495</name>
</gene>
<dbReference type="GO" id="GO:0051213">
    <property type="term" value="F:dioxygenase activity"/>
    <property type="evidence" value="ECO:0007669"/>
    <property type="project" value="UniProtKB-KW"/>
</dbReference>
<sequence>MHTLMPALFIAHGEPSLAIERSGYTNKLQEMTEQWPKPTAIVVFSAHWDHRGEQLIDGGPQGNGGSAYSGSMEQPGVRVTNKDNKLHRTLHDFKGFQEELYRLTYPVHGSSIVATRILKLLRDIGTPCGMKPGRGLDHGVWAPLIHMYPDASIPVIGLSVDPSLQPSRQYAIGRALSALRQDGVLIIGSGGTVHNQSRIDLNADEETAWAQQFDAWIAEQLVIWNTDNLFAYAELAPHAIDAVPPGGSEHLAPLFYAMGAGDEGRQAERLFQGYQYGSLSLNVWQFM</sequence>
<organism evidence="8 9">
    <name type="scientific">Paenibacillus mendelii</name>
    <dbReference type="NCBI Taxonomy" id="206163"/>
    <lineage>
        <taxon>Bacteria</taxon>
        <taxon>Bacillati</taxon>
        <taxon>Bacillota</taxon>
        <taxon>Bacilli</taxon>
        <taxon>Bacillales</taxon>
        <taxon>Paenibacillaceae</taxon>
        <taxon>Paenibacillus</taxon>
    </lineage>
</organism>
<dbReference type="PANTHER" id="PTHR30096">
    <property type="entry name" value="4,5-DOPA DIOXYGENASE EXTRADIOL-LIKE PROTEIN"/>
    <property type="match status" value="1"/>
</dbReference>
<evidence type="ECO:0000256" key="2">
    <source>
        <dbReference type="ARBA" id="ARBA00007581"/>
    </source>
</evidence>
<evidence type="ECO:0000259" key="7">
    <source>
        <dbReference type="Pfam" id="PF02900"/>
    </source>
</evidence>
<comment type="caution">
    <text evidence="8">The sequence shown here is derived from an EMBL/GenBank/DDBJ whole genome shotgun (WGS) entry which is preliminary data.</text>
</comment>
<evidence type="ECO:0000256" key="6">
    <source>
        <dbReference type="SAM" id="MobiDB-lite"/>
    </source>
</evidence>
<dbReference type="EC" id="1.13.-.-" evidence="8"/>
<dbReference type="SUPFAM" id="SSF53213">
    <property type="entry name" value="LigB-like"/>
    <property type="match status" value="1"/>
</dbReference>
<dbReference type="Pfam" id="PF02900">
    <property type="entry name" value="LigB"/>
    <property type="match status" value="1"/>
</dbReference>
<evidence type="ECO:0000256" key="3">
    <source>
        <dbReference type="ARBA" id="ARBA00022723"/>
    </source>
</evidence>
<proteinExistence type="inferred from homology"/>
<feature type="domain" description="Extradiol ring-cleavage dioxygenase class III enzyme subunit B" evidence="7">
    <location>
        <begin position="22"/>
        <end position="277"/>
    </location>
</feature>
<dbReference type="EMBL" id="JBHLVF010000023">
    <property type="protein sequence ID" value="MFC0392774.1"/>
    <property type="molecule type" value="Genomic_DNA"/>
</dbReference>
<feature type="region of interest" description="Disordered" evidence="6">
    <location>
        <begin position="56"/>
        <end position="75"/>
    </location>
</feature>
<dbReference type="Gene3D" id="3.40.830.10">
    <property type="entry name" value="LigB-like"/>
    <property type="match status" value="1"/>
</dbReference>
<keyword evidence="3" id="KW-0479">Metal-binding</keyword>
<name>A0ABV6JBE8_9BACL</name>
<dbReference type="CDD" id="cd07363">
    <property type="entry name" value="45_DOPA_Dioxygenase"/>
    <property type="match status" value="1"/>
</dbReference>
<dbReference type="InterPro" id="IPR004183">
    <property type="entry name" value="Xdiol_dOase_suB"/>
</dbReference>
<evidence type="ECO:0000313" key="8">
    <source>
        <dbReference type="EMBL" id="MFC0392774.1"/>
    </source>
</evidence>
<comment type="similarity">
    <text evidence="2">Belongs to the DODA-type extradiol aromatic ring-opening dioxygenase family.</text>
</comment>
<accession>A0ABV6JBE8</accession>
<reference evidence="8 9" key="1">
    <citation type="submission" date="2024-09" db="EMBL/GenBank/DDBJ databases">
        <authorList>
            <person name="Sun Q."/>
            <person name="Mori K."/>
        </authorList>
    </citation>
    <scope>NUCLEOTIDE SEQUENCE [LARGE SCALE GENOMIC DNA]</scope>
    <source>
        <strain evidence="8 9">CCM 4839</strain>
    </source>
</reference>
<evidence type="ECO:0000313" key="9">
    <source>
        <dbReference type="Proteomes" id="UP001589818"/>
    </source>
</evidence>
<keyword evidence="4" id="KW-0862">Zinc</keyword>
<protein>
    <submittedName>
        <fullName evidence="8">DODA-type extradiol aromatic ring-opening family dioxygenase</fullName>
        <ecNumber evidence="8">1.13.-.-</ecNumber>
    </submittedName>
</protein>
<evidence type="ECO:0000256" key="1">
    <source>
        <dbReference type="ARBA" id="ARBA00001947"/>
    </source>
</evidence>
<comment type="cofactor">
    <cofactor evidence="1">
        <name>Zn(2+)</name>
        <dbReference type="ChEBI" id="CHEBI:29105"/>
    </cofactor>
</comment>
<evidence type="ECO:0000256" key="5">
    <source>
        <dbReference type="ARBA" id="ARBA00023002"/>
    </source>
</evidence>
<evidence type="ECO:0000256" key="4">
    <source>
        <dbReference type="ARBA" id="ARBA00022833"/>
    </source>
</evidence>
<keyword evidence="8" id="KW-0223">Dioxygenase</keyword>
<keyword evidence="5 8" id="KW-0560">Oxidoreductase</keyword>
<dbReference type="InterPro" id="IPR014436">
    <property type="entry name" value="Extradiol_dOase_DODA"/>
</dbReference>
<dbReference type="PANTHER" id="PTHR30096:SF0">
    <property type="entry name" value="4,5-DOPA DIOXYGENASE EXTRADIOL-LIKE PROTEIN"/>
    <property type="match status" value="1"/>
</dbReference>